<evidence type="ECO:0000256" key="2">
    <source>
        <dbReference type="SAM" id="SignalP"/>
    </source>
</evidence>
<feature type="compositionally biased region" description="Basic and acidic residues" evidence="1">
    <location>
        <begin position="461"/>
        <end position="476"/>
    </location>
</feature>
<dbReference type="PRINTS" id="PR00453">
    <property type="entry name" value="VWFADOMAIN"/>
</dbReference>
<dbReference type="InterPro" id="IPR002035">
    <property type="entry name" value="VWF_A"/>
</dbReference>
<dbReference type="Proteomes" id="UP000887569">
    <property type="component" value="Unplaced"/>
</dbReference>
<dbReference type="SMART" id="SM00327">
    <property type="entry name" value="VWA"/>
    <property type="match status" value="6"/>
</dbReference>
<dbReference type="InterPro" id="IPR050525">
    <property type="entry name" value="ECM_Assembly_Org"/>
</dbReference>
<feature type="domain" description="VWFA" evidence="3">
    <location>
        <begin position="626"/>
        <end position="801"/>
    </location>
</feature>
<feature type="domain" description="VWFA" evidence="3">
    <location>
        <begin position="837"/>
        <end position="1028"/>
    </location>
</feature>
<dbReference type="CDD" id="cd00198">
    <property type="entry name" value="vWFA"/>
    <property type="match status" value="3"/>
</dbReference>
<sequence>MTISYVLRSAIIAVVVANAISQISKQAECDKTPVDVLLLVDITTDNNTVFDRQQRKIVETIRHLNDATSSRETRYSVIVFHRRPLVLVSLASPRARISERIISEVEKLRARRNLETSPARALELAATQLQVNGRANAKKLIILAHNGFSTDLIAETIEARNSIDQLEGSTFVLTGAANPNMAALTGYTTDRARVYHQDDDRSRFLNEIDRAIGATCAKVQKTKGDNRGSVAFGVPARSITEAEKKPRLEQCRSNKVDLMIVLDTSGSVYNAFAEERQFAKDLILSVEKSAFEDGRLQVSTVRFASTATIAIPFAKNRPKDEIIQKIGEIEFTGTNTRIADAVDLAIAELTRSKRHDATQIFVLISDGHGQEFWSVAQATGKKLQNLDAEVFSVTTSRDYNFAELMLYAGDEKRVFIGPKHTGFIPTISPLINKCLNAESHSPTQSVKIPLADKPTSSMPKSKVEKAELSKEKDFEAGKLNSSEIEPTTNKQSGSEEDLVTTEVTLATEKLTSMKIGSAEIEESDKLLKANLNATQPVIEDVTGDETSTKELSIEEFKRELPDVSAESNEPTPLQVEPATLQVQPAQRTTEELGIIKPIPEEAEQLRETIVESPFLSSREDRQCEVDLLFIIDRSMSVEGDFQRQLKFATELVQRLMDEDLSGNRIRVAAISFAREAKIEFEFGKALTKDDIVSELLALQHTGGETSAVSGVSLAVKFVRSSRRPNANLMVVLISDGNSQDPWQHVVEQASILRSLPNTAVYAVTFSANYSFEELQEFAGDKWKVFVDARSRKFIEDAAHDLSGCPGKKLPESSLDAINQHVIAQEVDEVSSCNDAIDLVLLLDKSASMVDDFDSAKKFVEELVKSAPPGDYKSRIRVALVTFNDNAHVNFGFKKYSSRDDISFALERAENDGGETSAVSGLNAAMEEIKANRRNTSRLIVVLVSDGGSKDAWESVNKTAKQLHDANAEVYAITMSDRYFKDELLIYTGNAARVFVRMKGKEKDFATSVDLNRCGPESEIEENAEIQQLSVLDVLKEINESSSHILDEDIGIERKPDAKVDSVPDINNLIAETSTPEEITANFTRLHLPIDSNCQVDLMFIIDRSESVEKEFQKQLQFAVDLVKRMSTSDFASRVRVAAVSFYSKANLEFSFDEFKEQSKVLEALLQIEHIGGSTSAVSGVNLAVDEIKKAGRSNARHMVVLISDGNSQDTWDKVLEAADRLRAIDADVYAVTVSHDYYLHELELYTGNKWLVYIDARIRQFLDEAEKSIAQCTGPSIPASTPPPREQIGTTLSSLDETVVEKKTLEEAVESVSFLEVAQRCLDDPVDVIILLDTSTSVEKEFYAEKEFALDLIKVFPQEHFTDRISVALIQFAGTAKLQFGFGEQKTRGDVLYELERVEHTGGQTSLVSAANIAIQQIHQKHRPDARLVIIFVTDGNSQDLWQVVQATAKKLRSTGGEVYAVTLSPKYFLDELKEYAGNRDHVYIDDGVHKFIEEVGTSIVTCAGEKPVKVTLPPTEEVRVTPWTMLVQFIE</sequence>
<feature type="compositionally biased region" description="Polar residues" evidence="1">
    <location>
        <begin position="479"/>
        <end position="492"/>
    </location>
</feature>
<reference evidence="5" key="1">
    <citation type="submission" date="2022-11" db="UniProtKB">
        <authorList>
            <consortium name="WormBaseParasite"/>
        </authorList>
    </citation>
    <scope>IDENTIFICATION</scope>
</reference>
<protein>
    <submittedName>
        <fullName evidence="5">VWFA domain-containing protein</fullName>
    </submittedName>
</protein>
<dbReference type="Pfam" id="PF00092">
    <property type="entry name" value="VWA"/>
    <property type="match status" value="6"/>
</dbReference>
<feature type="chain" id="PRO_5036765975" evidence="2">
    <location>
        <begin position="18"/>
        <end position="1532"/>
    </location>
</feature>
<feature type="domain" description="VWFA" evidence="3">
    <location>
        <begin position="1327"/>
        <end position="1500"/>
    </location>
</feature>
<feature type="signal peptide" evidence="2">
    <location>
        <begin position="1"/>
        <end position="17"/>
    </location>
</feature>
<dbReference type="PROSITE" id="PS50234">
    <property type="entry name" value="VWFA"/>
    <property type="match status" value="6"/>
</dbReference>
<evidence type="ECO:0000256" key="1">
    <source>
        <dbReference type="SAM" id="MobiDB-lite"/>
    </source>
</evidence>
<feature type="domain" description="VWFA" evidence="3">
    <location>
        <begin position="257"/>
        <end position="434"/>
    </location>
</feature>
<dbReference type="SUPFAM" id="SSF53300">
    <property type="entry name" value="vWA-like"/>
    <property type="match status" value="6"/>
</dbReference>
<keyword evidence="4" id="KW-1185">Reference proteome</keyword>
<keyword evidence="2" id="KW-0732">Signal</keyword>
<dbReference type="Gene3D" id="3.40.50.410">
    <property type="entry name" value="von Willebrand factor, type A domain"/>
    <property type="match status" value="6"/>
</dbReference>
<feature type="domain" description="VWFA" evidence="3">
    <location>
        <begin position="1096"/>
        <end position="1269"/>
    </location>
</feature>
<proteinExistence type="predicted"/>
<organism evidence="4 5">
    <name type="scientific">Parascaris univalens</name>
    <name type="common">Nematode worm</name>
    <dbReference type="NCBI Taxonomy" id="6257"/>
    <lineage>
        <taxon>Eukaryota</taxon>
        <taxon>Metazoa</taxon>
        <taxon>Ecdysozoa</taxon>
        <taxon>Nematoda</taxon>
        <taxon>Chromadorea</taxon>
        <taxon>Rhabditida</taxon>
        <taxon>Spirurina</taxon>
        <taxon>Ascaridomorpha</taxon>
        <taxon>Ascaridoidea</taxon>
        <taxon>Ascarididae</taxon>
        <taxon>Parascaris</taxon>
    </lineage>
</organism>
<name>A0A915C5K0_PARUN</name>
<feature type="domain" description="VWFA" evidence="3">
    <location>
        <begin position="35"/>
        <end position="212"/>
    </location>
</feature>
<dbReference type="WBParaSite" id="PgR086X_g004_t01">
    <property type="protein sequence ID" value="PgR086X_g004_t01"/>
    <property type="gene ID" value="PgR086X_g004"/>
</dbReference>
<evidence type="ECO:0000259" key="3">
    <source>
        <dbReference type="PROSITE" id="PS50234"/>
    </source>
</evidence>
<feature type="region of interest" description="Disordered" evidence="1">
    <location>
        <begin position="442"/>
        <end position="499"/>
    </location>
</feature>
<accession>A0A915C5K0</accession>
<evidence type="ECO:0000313" key="5">
    <source>
        <dbReference type="WBParaSite" id="PgR086X_g004_t01"/>
    </source>
</evidence>
<evidence type="ECO:0000313" key="4">
    <source>
        <dbReference type="Proteomes" id="UP000887569"/>
    </source>
</evidence>
<dbReference type="PANTHER" id="PTHR24020">
    <property type="entry name" value="COLLAGEN ALPHA"/>
    <property type="match status" value="1"/>
</dbReference>
<dbReference type="PANTHER" id="PTHR24020:SF84">
    <property type="entry name" value="VWFA DOMAIN-CONTAINING PROTEIN"/>
    <property type="match status" value="1"/>
</dbReference>
<dbReference type="InterPro" id="IPR036465">
    <property type="entry name" value="vWFA_dom_sf"/>
</dbReference>
<dbReference type="CDD" id="cd01450">
    <property type="entry name" value="vWFA_subfamily_ECM"/>
    <property type="match status" value="2"/>
</dbReference>